<dbReference type="Proteomes" id="UP000295543">
    <property type="component" value="Unassembled WGS sequence"/>
</dbReference>
<dbReference type="AlphaFoldDB" id="A0A4R5UCH6"/>
<evidence type="ECO:0000256" key="1">
    <source>
        <dbReference type="SAM" id="SignalP"/>
    </source>
</evidence>
<sequence>MKTGLIGTAVIAASVALAGCATSPGYGSGYGNSGYGNSGYGNGGYNRPANCYDCGTVTRIETVRGNSNPNIAGPLIGGVVGAVAAKELARRNTDSEGRRNVAIGAGAVGGAIAGNAIQNRTEGGNYYNVHVRMQDGRTTVLSQSDIGGLREGSNVRVQNGQAYAY</sequence>
<gene>
    <name evidence="2" type="ORF">E2F49_02660</name>
</gene>
<dbReference type="PROSITE" id="PS51257">
    <property type="entry name" value="PROKAR_LIPOPROTEIN"/>
    <property type="match status" value="1"/>
</dbReference>
<feature type="signal peptide" evidence="1">
    <location>
        <begin position="1"/>
        <end position="18"/>
    </location>
</feature>
<protein>
    <submittedName>
        <fullName evidence="2">Peptidoglycan-associated outer membrane lipoprotein</fullName>
    </submittedName>
</protein>
<reference evidence="2 3" key="1">
    <citation type="submission" date="2019-03" db="EMBL/GenBank/DDBJ databases">
        <title>Luteimonas zhaokaii sp.nov., isolated from the rectal contents of Plateau pika in Yushu, Qinghai Province, China.</title>
        <authorList>
            <person name="Zhang G."/>
        </authorList>
    </citation>
    <scope>NUCLEOTIDE SEQUENCE [LARGE SCALE GENOMIC DNA]</scope>
    <source>
        <strain evidence="2 3">THG-MD21</strain>
    </source>
</reference>
<keyword evidence="2" id="KW-0449">Lipoprotein</keyword>
<comment type="caution">
    <text evidence="2">The sequence shown here is derived from an EMBL/GenBank/DDBJ whole genome shotgun (WGS) entry which is preliminary data.</text>
</comment>
<organism evidence="2 3">
    <name type="scientific">Luteimonas terrae</name>
    <dbReference type="NCBI Taxonomy" id="1530191"/>
    <lineage>
        <taxon>Bacteria</taxon>
        <taxon>Pseudomonadati</taxon>
        <taxon>Pseudomonadota</taxon>
        <taxon>Gammaproteobacteria</taxon>
        <taxon>Lysobacterales</taxon>
        <taxon>Lysobacteraceae</taxon>
        <taxon>Luteimonas</taxon>
    </lineage>
</organism>
<name>A0A4R5UCH6_9GAMM</name>
<dbReference type="OrthoDB" id="5966509at2"/>
<accession>A0A4R5UCH6</accession>
<dbReference type="EMBL" id="SMTG01000002">
    <property type="protein sequence ID" value="TDK32975.1"/>
    <property type="molecule type" value="Genomic_DNA"/>
</dbReference>
<dbReference type="RefSeq" id="WP_133392495.1">
    <property type="nucleotide sequence ID" value="NZ_SMTG01000002.1"/>
</dbReference>
<feature type="chain" id="PRO_5020658318" evidence="1">
    <location>
        <begin position="19"/>
        <end position="165"/>
    </location>
</feature>
<keyword evidence="1" id="KW-0732">Signal</keyword>
<evidence type="ECO:0000313" key="3">
    <source>
        <dbReference type="Proteomes" id="UP000295543"/>
    </source>
</evidence>
<proteinExistence type="predicted"/>
<evidence type="ECO:0000313" key="2">
    <source>
        <dbReference type="EMBL" id="TDK32975.1"/>
    </source>
</evidence>
<keyword evidence="3" id="KW-1185">Reference proteome</keyword>